<dbReference type="HOGENOM" id="CLU_199272_0_0_1"/>
<dbReference type="AlphaFoldDB" id="B4JXT2"/>
<dbReference type="OMA" id="VTIVMIP"/>
<accession>B4JXT2</accession>
<dbReference type="Proteomes" id="UP000001070">
    <property type="component" value="Unassembled WGS sequence"/>
</dbReference>
<keyword evidence="1" id="KW-0812">Transmembrane</keyword>
<dbReference type="EMBL" id="CH916377">
    <property type="protein sequence ID" value="EDV90494.1"/>
    <property type="molecule type" value="Genomic_DNA"/>
</dbReference>
<keyword evidence="3" id="KW-1185">Reference proteome</keyword>
<dbReference type="PhylomeDB" id="B4JXT2"/>
<reference evidence="2 3" key="1">
    <citation type="journal article" date="2007" name="Nature">
        <title>Evolution of genes and genomes on the Drosophila phylogeny.</title>
        <authorList>
            <consortium name="Drosophila 12 Genomes Consortium"/>
            <person name="Clark A.G."/>
            <person name="Eisen M.B."/>
            <person name="Smith D.R."/>
            <person name="Bergman C.M."/>
            <person name="Oliver B."/>
            <person name="Markow T.A."/>
            <person name="Kaufman T.C."/>
            <person name="Kellis M."/>
            <person name="Gelbart W."/>
            <person name="Iyer V.N."/>
            <person name="Pollard D.A."/>
            <person name="Sackton T.B."/>
            <person name="Larracuente A.M."/>
            <person name="Singh N.D."/>
            <person name="Abad J.P."/>
            <person name="Abt D.N."/>
            <person name="Adryan B."/>
            <person name="Aguade M."/>
            <person name="Akashi H."/>
            <person name="Anderson W.W."/>
            <person name="Aquadro C.F."/>
            <person name="Ardell D.H."/>
            <person name="Arguello R."/>
            <person name="Artieri C.G."/>
            <person name="Barbash D.A."/>
            <person name="Barker D."/>
            <person name="Barsanti P."/>
            <person name="Batterham P."/>
            <person name="Batzoglou S."/>
            <person name="Begun D."/>
            <person name="Bhutkar A."/>
            <person name="Blanco E."/>
            <person name="Bosak S.A."/>
            <person name="Bradley R.K."/>
            <person name="Brand A.D."/>
            <person name="Brent M.R."/>
            <person name="Brooks A.N."/>
            <person name="Brown R.H."/>
            <person name="Butlin R.K."/>
            <person name="Caggese C."/>
            <person name="Calvi B.R."/>
            <person name="Bernardo de Carvalho A."/>
            <person name="Caspi A."/>
            <person name="Castrezana S."/>
            <person name="Celniker S.E."/>
            <person name="Chang J.L."/>
            <person name="Chapple C."/>
            <person name="Chatterji S."/>
            <person name="Chinwalla A."/>
            <person name="Civetta A."/>
            <person name="Clifton S.W."/>
            <person name="Comeron J.M."/>
            <person name="Costello J.C."/>
            <person name="Coyne J.A."/>
            <person name="Daub J."/>
            <person name="David R.G."/>
            <person name="Delcher A.L."/>
            <person name="Delehaunty K."/>
            <person name="Do C.B."/>
            <person name="Ebling H."/>
            <person name="Edwards K."/>
            <person name="Eickbush T."/>
            <person name="Evans J.D."/>
            <person name="Filipski A."/>
            <person name="Findeiss S."/>
            <person name="Freyhult E."/>
            <person name="Fulton L."/>
            <person name="Fulton R."/>
            <person name="Garcia A.C."/>
            <person name="Gardiner A."/>
            <person name="Garfield D.A."/>
            <person name="Garvin B.E."/>
            <person name="Gibson G."/>
            <person name="Gilbert D."/>
            <person name="Gnerre S."/>
            <person name="Godfrey J."/>
            <person name="Good R."/>
            <person name="Gotea V."/>
            <person name="Gravely B."/>
            <person name="Greenberg A.J."/>
            <person name="Griffiths-Jones S."/>
            <person name="Gross S."/>
            <person name="Guigo R."/>
            <person name="Gustafson E.A."/>
            <person name="Haerty W."/>
            <person name="Hahn M.W."/>
            <person name="Halligan D.L."/>
            <person name="Halpern A.L."/>
            <person name="Halter G.M."/>
            <person name="Han M.V."/>
            <person name="Heger A."/>
            <person name="Hillier L."/>
            <person name="Hinrichs A.S."/>
            <person name="Holmes I."/>
            <person name="Hoskins R.A."/>
            <person name="Hubisz M.J."/>
            <person name="Hultmark D."/>
            <person name="Huntley M.A."/>
            <person name="Jaffe D.B."/>
            <person name="Jagadeeshan S."/>
            <person name="Jeck W.R."/>
            <person name="Johnson J."/>
            <person name="Jones C.D."/>
            <person name="Jordan W.C."/>
            <person name="Karpen G.H."/>
            <person name="Kataoka E."/>
            <person name="Keightley P.D."/>
            <person name="Kheradpour P."/>
            <person name="Kirkness E.F."/>
            <person name="Koerich L.B."/>
            <person name="Kristiansen K."/>
            <person name="Kudrna D."/>
            <person name="Kulathinal R.J."/>
            <person name="Kumar S."/>
            <person name="Kwok R."/>
            <person name="Lander E."/>
            <person name="Langley C.H."/>
            <person name="Lapoint R."/>
            <person name="Lazzaro B.P."/>
            <person name="Lee S.J."/>
            <person name="Levesque L."/>
            <person name="Li R."/>
            <person name="Lin C.F."/>
            <person name="Lin M.F."/>
            <person name="Lindblad-Toh K."/>
            <person name="Llopart A."/>
            <person name="Long M."/>
            <person name="Low L."/>
            <person name="Lozovsky E."/>
            <person name="Lu J."/>
            <person name="Luo M."/>
            <person name="Machado C.A."/>
            <person name="Makalowski W."/>
            <person name="Marzo M."/>
            <person name="Matsuda M."/>
            <person name="Matzkin L."/>
            <person name="McAllister B."/>
            <person name="McBride C.S."/>
            <person name="McKernan B."/>
            <person name="McKernan K."/>
            <person name="Mendez-Lago M."/>
            <person name="Minx P."/>
            <person name="Mollenhauer M.U."/>
            <person name="Montooth K."/>
            <person name="Mount S.M."/>
            <person name="Mu X."/>
            <person name="Myers E."/>
            <person name="Negre B."/>
            <person name="Newfeld S."/>
            <person name="Nielsen R."/>
            <person name="Noor M.A."/>
            <person name="O'Grady P."/>
            <person name="Pachter L."/>
            <person name="Papaceit M."/>
            <person name="Parisi M.J."/>
            <person name="Parisi M."/>
            <person name="Parts L."/>
            <person name="Pedersen J.S."/>
            <person name="Pesole G."/>
            <person name="Phillippy A.M."/>
            <person name="Ponting C.P."/>
            <person name="Pop M."/>
            <person name="Porcelli D."/>
            <person name="Powell J.R."/>
            <person name="Prohaska S."/>
            <person name="Pruitt K."/>
            <person name="Puig M."/>
            <person name="Quesneville H."/>
            <person name="Ram K.R."/>
            <person name="Rand D."/>
            <person name="Rasmussen M.D."/>
            <person name="Reed L.K."/>
            <person name="Reenan R."/>
            <person name="Reily A."/>
            <person name="Remington K.A."/>
            <person name="Rieger T.T."/>
            <person name="Ritchie M.G."/>
            <person name="Robin C."/>
            <person name="Rogers Y.H."/>
            <person name="Rohde C."/>
            <person name="Rozas J."/>
            <person name="Rubenfield M.J."/>
            <person name="Ruiz A."/>
            <person name="Russo S."/>
            <person name="Salzberg S.L."/>
            <person name="Sanchez-Gracia A."/>
            <person name="Saranga D.J."/>
            <person name="Sato H."/>
            <person name="Schaeffer S.W."/>
            <person name="Schatz M.C."/>
            <person name="Schlenke T."/>
            <person name="Schwartz R."/>
            <person name="Segarra C."/>
            <person name="Singh R.S."/>
            <person name="Sirot L."/>
            <person name="Sirota M."/>
            <person name="Sisneros N.B."/>
            <person name="Smith C.D."/>
            <person name="Smith T.F."/>
            <person name="Spieth J."/>
            <person name="Stage D.E."/>
            <person name="Stark A."/>
            <person name="Stephan W."/>
            <person name="Strausberg R.L."/>
            <person name="Strempel S."/>
            <person name="Sturgill D."/>
            <person name="Sutton G."/>
            <person name="Sutton G.G."/>
            <person name="Tao W."/>
            <person name="Teichmann S."/>
            <person name="Tobari Y.N."/>
            <person name="Tomimura Y."/>
            <person name="Tsolas J.M."/>
            <person name="Valente V.L."/>
            <person name="Venter E."/>
            <person name="Venter J.C."/>
            <person name="Vicario S."/>
            <person name="Vieira F.G."/>
            <person name="Vilella A.J."/>
            <person name="Villasante A."/>
            <person name="Walenz B."/>
            <person name="Wang J."/>
            <person name="Wasserman M."/>
            <person name="Watts T."/>
            <person name="Wilson D."/>
            <person name="Wilson R.K."/>
            <person name="Wing R.A."/>
            <person name="Wolfner M.F."/>
            <person name="Wong A."/>
            <person name="Wong G.K."/>
            <person name="Wu C.I."/>
            <person name="Wu G."/>
            <person name="Yamamoto D."/>
            <person name="Yang H.P."/>
            <person name="Yang S.P."/>
            <person name="Yorke J.A."/>
            <person name="Yoshida K."/>
            <person name="Zdobnov E."/>
            <person name="Zhang P."/>
            <person name="Zhang Y."/>
            <person name="Zimin A.V."/>
            <person name="Baldwin J."/>
            <person name="Abdouelleil A."/>
            <person name="Abdulkadir J."/>
            <person name="Abebe A."/>
            <person name="Abera B."/>
            <person name="Abreu J."/>
            <person name="Acer S.C."/>
            <person name="Aftuck L."/>
            <person name="Alexander A."/>
            <person name="An P."/>
            <person name="Anderson E."/>
            <person name="Anderson S."/>
            <person name="Arachi H."/>
            <person name="Azer M."/>
            <person name="Bachantsang P."/>
            <person name="Barry A."/>
            <person name="Bayul T."/>
            <person name="Berlin A."/>
            <person name="Bessette D."/>
            <person name="Bloom T."/>
            <person name="Blye J."/>
            <person name="Boguslavskiy L."/>
            <person name="Bonnet C."/>
            <person name="Boukhgalter B."/>
            <person name="Bourzgui I."/>
            <person name="Brown A."/>
            <person name="Cahill P."/>
            <person name="Channer S."/>
            <person name="Cheshatsang Y."/>
            <person name="Chuda L."/>
            <person name="Citroen M."/>
            <person name="Collymore A."/>
            <person name="Cooke P."/>
            <person name="Costello M."/>
            <person name="D'Aco K."/>
            <person name="Daza R."/>
            <person name="De Haan G."/>
            <person name="DeGray S."/>
            <person name="DeMaso C."/>
            <person name="Dhargay N."/>
            <person name="Dooley K."/>
            <person name="Dooley E."/>
            <person name="Doricent M."/>
            <person name="Dorje P."/>
            <person name="Dorjee K."/>
            <person name="Dupes A."/>
            <person name="Elong R."/>
            <person name="Falk J."/>
            <person name="Farina A."/>
            <person name="Faro S."/>
            <person name="Ferguson D."/>
            <person name="Fisher S."/>
            <person name="Foley C.D."/>
            <person name="Franke A."/>
            <person name="Friedrich D."/>
            <person name="Gadbois L."/>
            <person name="Gearin G."/>
            <person name="Gearin C.R."/>
            <person name="Giannoukos G."/>
            <person name="Goode T."/>
            <person name="Graham J."/>
            <person name="Grandbois E."/>
            <person name="Grewal S."/>
            <person name="Gyaltsen K."/>
            <person name="Hafez N."/>
            <person name="Hagos B."/>
            <person name="Hall J."/>
            <person name="Henson C."/>
            <person name="Hollinger A."/>
            <person name="Honan T."/>
            <person name="Huard M.D."/>
            <person name="Hughes L."/>
            <person name="Hurhula B."/>
            <person name="Husby M.E."/>
            <person name="Kamat A."/>
            <person name="Kanga B."/>
            <person name="Kashin S."/>
            <person name="Khazanovich D."/>
            <person name="Kisner P."/>
            <person name="Lance K."/>
            <person name="Lara M."/>
            <person name="Lee W."/>
            <person name="Lennon N."/>
            <person name="Letendre F."/>
            <person name="LeVine R."/>
            <person name="Lipovsky A."/>
            <person name="Liu X."/>
            <person name="Liu J."/>
            <person name="Liu S."/>
            <person name="Lokyitsang T."/>
            <person name="Lokyitsang Y."/>
            <person name="Lubonja R."/>
            <person name="Lui A."/>
            <person name="MacDonald P."/>
            <person name="Magnisalis V."/>
            <person name="Maru K."/>
            <person name="Matthews C."/>
            <person name="McCusker W."/>
            <person name="McDonough S."/>
            <person name="Mehta T."/>
            <person name="Meldrim J."/>
            <person name="Meneus L."/>
            <person name="Mihai O."/>
            <person name="Mihalev A."/>
            <person name="Mihova T."/>
            <person name="Mittelman R."/>
            <person name="Mlenga V."/>
            <person name="Montmayeur A."/>
            <person name="Mulrain L."/>
            <person name="Navidi A."/>
            <person name="Naylor J."/>
            <person name="Negash T."/>
            <person name="Nguyen T."/>
            <person name="Nguyen N."/>
            <person name="Nicol R."/>
            <person name="Norbu C."/>
            <person name="Norbu N."/>
            <person name="Novod N."/>
            <person name="O'Neill B."/>
            <person name="Osman S."/>
            <person name="Markiewicz E."/>
            <person name="Oyono O.L."/>
            <person name="Patti C."/>
            <person name="Phunkhang P."/>
            <person name="Pierre F."/>
            <person name="Priest M."/>
            <person name="Raghuraman S."/>
            <person name="Rege F."/>
            <person name="Reyes R."/>
            <person name="Rise C."/>
            <person name="Rogov P."/>
            <person name="Ross K."/>
            <person name="Ryan E."/>
            <person name="Settipalli S."/>
            <person name="Shea T."/>
            <person name="Sherpa N."/>
            <person name="Shi L."/>
            <person name="Shih D."/>
            <person name="Sparrow T."/>
            <person name="Spaulding J."/>
            <person name="Stalker J."/>
            <person name="Stange-Thomann N."/>
            <person name="Stavropoulos S."/>
            <person name="Stone C."/>
            <person name="Strader C."/>
            <person name="Tesfaye S."/>
            <person name="Thomson T."/>
            <person name="Thoulutsang Y."/>
            <person name="Thoulutsang D."/>
            <person name="Topham K."/>
            <person name="Topping I."/>
            <person name="Tsamla T."/>
            <person name="Vassiliev H."/>
            <person name="Vo A."/>
            <person name="Wangchuk T."/>
            <person name="Wangdi T."/>
            <person name="Weiand M."/>
            <person name="Wilkinson J."/>
            <person name="Wilson A."/>
            <person name="Yadav S."/>
            <person name="Young G."/>
            <person name="Yu Q."/>
            <person name="Zembek L."/>
            <person name="Zhong D."/>
            <person name="Zimmer A."/>
            <person name="Zwirko Z."/>
            <person name="Jaffe D.B."/>
            <person name="Alvarez P."/>
            <person name="Brockman W."/>
            <person name="Butler J."/>
            <person name="Chin C."/>
            <person name="Gnerre S."/>
            <person name="Grabherr M."/>
            <person name="Kleber M."/>
            <person name="Mauceli E."/>
            <person name="MacCallum I."/>
        </authorList>
    </citation>
    <scope>NUCLEOTIDE SEQUENCE [LARGE SCALE GENOMIC DNA]</scope>
    <source>
        <strain evidence="3">Tucson 15287-2541.00</strain>
    </source>
</reference>
<evidence type="ECO:0000256" key="1">
    <source>
        <dbReference type="SAM" id="Phobius"/>
    </source>
</evidence>
<gene>
    <name evidence="2" type="primary">Dgri\GH14165</name>
    <name evidence="2" type="ORF">Dgri_GH14165</name>
</gene>
<sequence>MPAPQKSTFFSRNLVAIVMVPSLIGIHFGWKMLQENRTLVAADEQIDLPPITLAKFAWKRLTNNLNNQTQVVEKENGSPK</sequence>
<dbReference type="InParanoid" id="B4JXT2"/>
<dbReference type="eggNOG" id="ENOG502TCHR">
    <property type="taxonomic scope" value="Eukaryota"/>
</dbReference>
<proteinExistence type="predicted"/>
<protein>
    <submittedName>
        <fullName evidence="2">GH14165</fullName>
    </submittedName>
</protein>
<name>B4JXT2_DROGR</name>
<organism evidence="3">
    <name type="scientific">Drosophila grimshawi</name>
    <name type="common">Hawaiian fruit fly</name>
    <name type="synonym">Idiomyia grimshawi</name>
    <dbReference type="NCBI Taxonomy" id="7222"/>
    <lineage>
        <taxon>Eukaryota</taxon>
        <taxon>Metazoa</taxon>
        <taxon>Ecdysozoa</taxon>
        <taxon>Arthropoda</taxon>
        <taxon>Hexapoda</taxon>
        <taxon>Insecta</taxon>
        <taxon>Pterygota</taxon>
        <taxon>Neoptera</taxon>
        <taxon>Endopterygota</taxon>
        <taxon>Diptera</taxon>
        <taxon>Brachycera</taxon>
        <taxon>Muscomorpha</taxon>
        <taxon>Ephydroidea</taxon>
        <taxon>Drosophilidae</taxon>
        <taxon>Drosophila</taxon>
        <taxon>Hawaiian Drosophila</taxon>
    </lineage>
</organism>
<dbReference type="KEGG" id="dgr:6569823"/>
<keyword evidence="1" id="KW-0472">Membrane</keyword>
<keyword evidence="1" id="KW-1133">Transmembrane helix</keyword>
<evidence type="ECO:0000313" key="2">
    <source>
        <dbReference type="EMBL" id="EDV90494.1"/>
    </source>
</evidence>
<evidence type="ECO:0000313" key="3">
    <source>
        <dbReference type="Proteomes" id="UP000001070"/>
    </source>
</evidence>
<dbReference type="OrthoDB" id="6434695at2759"/>
<feature type="transmembrane region" description="Helical" evidence="1">
    <location>
        <begin position="12"/>
        <end position="30"/>
    </location>
</feature>